<reference evidence="1 3" key="2">
    <citation type="journal article" date="2019" name="Nat. Microbiol.">
        <title>Wide diversity of methane and short-chain alkane metabolisms in uncultured archaea.</title>
        <authorList>
            <person name="Borrel G."/>
            <person name="Adam P.S."/>
            <person name="McKay L.J."/>
            <person name="Chen L.X."/>
            <person name="Sierra-Garcia I.N."/>
            <person name="Sieber C.M."/>
            <person name="Letourneur Q."/>
            <person name="Ghozlane A."/>
            <person name="Andersen G.L."/>
            <person name="Li W.J."/>
            <person name="Hallam S.J."/>
            <person name="Muyzer G."/>
            <person name="de Oliveira V.M."/>
            <person name="Inskeep W.P."/>
            <person name="Banfield J.F."/>
            <person name="Gribaldo S."/>
        </authorList>
    </citation>
    <scope>NUCLEOTIDE SEQUENCE [LARGE SCALE GENOMIC DNA]</scope>
    <source>
        <strain evidence="1">Verst-YHS</strain>
    </source>
</reference>
<gene>
    <name evidence="2" type="ORF">DSO09_05670</name>
    <name evidence="1" type="ORF">EF809_00305</name>
</gene>
<proteinExistence type="predicted"/>
<dbReference type="Pfam" id="PF08282">
    <property type="entry name" value="Hydrolase_3"/>
    <property type="match status" value="1"/>
</dbReference>
<dbReference type="AlphaFoldDB" id="A0A520KH34"/>
<dbReference type="GO" id="GO:0005829">
    <property type="term" value="C:cytosol"/>
    <property type="evidence" value="ECO:0007669"/>
    <property type="project" value="TreeGrafter"/>
</dbReference>
<dbReference type="GO" id="GO:0000287">
    <property type="term" value="F:magnesium ion binding"/>
    <property type="evidence" value="ECO:0007669"/>
    <property type="project" value="TreeGrafter"/>
</dbReference>
<evidence type="ECO:0000313" key="1">
    <source>
        <dbReference type="EMBL" id="RZN57887.1"/>
    </source>
</evidence>
<dbReference type="EMBL" id="QNVI01000061">
    <property type="protein sequence ID" value="TDA37995.1"/>
    <property type="molecule type" value="Genomic_DNA"/>
</dbReference>
<dbReference type="PANTHER" id="PTHR10000:SF8">
    <property type="entry name" value="HAD SUPERFAMILY HYDROLASE-LIKE, TYPE 3"/>
    <property type="match status" value="1"/>
</dbReference>
<accession>A0A520KH34</accession>
<dbReference type="Gene3D" id="3.90.1070.10">
    <property type="match status" value="1"/>
</dbReference>
<dbReference type="Gene3D" id="3.40.50.1000">
    <property type="entry name" value="HAD superfamily/HAD-like"/>
    <property type="match status" value="1"/>
</dbReference>
<dbReference type="NCBIfam" id="TIGR01484">
    <property type="entry name" value="HAD-SF-IIB"/>
    <property type="match status" value="1"/>
</dbReference>
<dbReference type="InterPro" id="IPR006379">
    <property type="entry name" value="HAD-SF_hydro_IIB"/>
</dbReference>
<dbReference type="PANTHER" id="PTHR10000">
    <property type="entry name" value="PHOSPHOSERINE PHOSPHATASE"/>
    <property type="match status" value="1"/>
</dbReference>
<dbReference type="Proteomes" id="UP000317265">
    <property type="component" value="Unassembled WGS sequence"/>
</dbReference>
<sequence length="230" mass="26788">MKIDIIVTDYDRTIADENNNFMIDRKLKEFLIKLPKKKILATGRRLNDIPDKDVLKIFDVLVLENGTILFSKNKKEILPNNNWFVMREKIINLLNENKIDFVLGDVIVYSELKNYHYIERVIKENNFINYVNIEFNKDSFMIMPYGWNKGKGVKIAIERIGNGKIVAIGDEINDISLFEIADFKIAVNNAILELKRKADIVCNKNNGEGVLEVLMSIWKEELLEYQDSIK</sequence>
<dbReference type="GO" id="GO:0016791">
    <property type="term" value="F:phosphatase activity"/>
    <property type="evidence" value="ECO:0007669"/>
    <property type="project" value="TreeGrafter"/>
</dbReference>
<organism evidence="1 3">
    <name type="scientific">Thermoproteota archaeon</name>
    <dbReference type="NCBI Taxonomy" id="2056631"/>
    <lineage>
        <taxon>Archaea</taxon>
        <taxon>Thermoproteota</taxon>
    </lineage>
</organism>
<protein>
    <submittedName>
        <fullName evidence="1">HAD-IIB family hydrolase</fullName>
    </submittedName>
</protein>
<name>A0A520KH34_9CREN</name>
<dbReference type="InterPro" id="IPR036412">
    <property type="entry name" value="HAD-like_sf"/>
</dbReference>
<evidence type="ECO:0000313" key="3">
    <source>
        <dbReference type="Proteomes" id="UP000316080"/>
    </source>
</evidence>
<keyword evidence="1" id="KW-0378">Hydrolase</keyword>
<evidence type="ECO:0000313" key="2">
    <source>
        <dbReference type="EMBL" id="TDA37995.1"/>
    </source>
</evidence>
<dbReference type="SUPFAM" id="SSF56784">
    <property type="entry name" value="HAD-like"/>
    <property type="match status" value="1"/>
</dbReference>
<dbReference type="Proteomes" id="UP000316080">
    <property type="component" value="Unassembled WGS sequence"/>
</dbReference>
<dbReference type="EMBL" id="RXIH01000001">
    <property type="protein sequence ID" value="RZN57887.1"/>
    <property type="molecule type" value="Genomic_DNA"/>
</dbReference>
<dbReference type="InterPro" id="IPR023214">
    <property type="entry name" value="HAD_sf"/>
</dbReference>
<evidence type="ECO:0000313" key="4">
    <source>
        <dbReference type="Proteomes" id="UP000317265"/>
    </source>
</evidence>
<reference evidence="2 4" key="1">
    <citation type="journal article" date="2019" name="Nat. Microbiol.">
        <title>Expanding anaerobic alkane metabolism in the domain of Archaea.</title>
        <authorList>
            <person name="Wang Y."/>
            <person name="Wegener G."/>
            <person name="Hou J."/>
            <person name="Wang F."/>
            <person name="Xiao X."/>
        </authorList>
    </citation>
    <scope>NUCLEOTIDE SEQUENCE [LARGE SCALE GENOMIC DNA]</scope>
    <source>
        <strain evidence="2">WYZ-LMO11</strain>
    </source>
</reference>
<comment type="caution">
    <text evidence="1">The sequence shown here is derived from an EMBL/GenBank/DDBJ whole genome shotgun (WGS) entry which is preliminary data.</text>
</comment>